<reference evidence="2" key="1">
    <citation type="submission" date="2023-01" db="EMBL/GenBank/DDBJ databases">
        <title>Genome analysis of 13 Lactobacillus isolated from gut of wild boar.</title>
        <authorList>
            <person name="Papp P."/>
            <person name="Libisch B."/>
            <person name="Nagy T."/>
            <person name="Olasz F."/>
        </authorList>
    </citation>
    <scope>NUCLEOTIDE SEQUENCE</scope>
    <source>
        <strain evidence="2">F108</strain>
    </source>
</reference>
<dbReference type="Proteomes" id="UP001218021">
    <property type="component" value="Unassembled WGS sequence"/>
</dbReference>
<evidence type="ECO:0000313" key="3">
    <source>
        <dbReference type="Proteomes" id="UP001218021"/>
    </source>
</evidence>
<feature type="transmembrane region" description="Helical" evidence="1">
    <location>
        <begin position="61"/>
        <end position="79"/>
    </location>
</feature>
<keyword evidence="1" id="KW-1133">Transmembrane helix</keyword>
<proteinExistence type="predicted"/>
<feature type="transmembrane region" description="Helical" evidence="1">
    <location>
        <begin position="23"/>
        <end position="40"/>
    </location>
</feature>
<keyword evidence="1" id="KW-0812">Transmembrane</keyword>
<evidence type="ECO:0000256" key="1">
    <source>
        <dbReference type="SAM" id="Phobius"/>
    </source>
</evidence>
<dbReference type="AlphaFoldDB" id="A0AAJ1HQS5"/>
<gene>
    <name evidence="2" type="ORF">PO158_09415</name>
</gene>
<keyword evidence="1" id="KW-0472">Membrane</keyword>
<evidence type="ECO:0000313" key="2">
    <source>
        <dbReference type="EMBL" id="MDC2828498.1"/>
    </source>
</evidence>
<organism evidence="2 3">
    <name type="scientific">Limosilactobacillus mucosae</name>
    <name type="common">Lactobacillus mucosae</name>
    <dbReference type="NCBI Taxonomy" id="97478"/>
    <lineage>
        <taxon>Bacteria</taxon>
        <taxon>Bacillati</taxon>
        <taxon>Bacillota</taxon>
        <taxon>Bacilli</taxon>
        <taxon>Lactobacillales</taxon>
        <taxon>Lactobacillaceae</taxon>
        <taxon>Limosilactobacillus</taxon>
    </lineage>
</organism>
<dbReference type="EMBL" id="JAQOND010000032">
    <property type="protein sequence ID" value="MDC2828498.1"/>
    <property type="molecule type" value="Genomic_DNA"/>
</dbReference>
<name>A0AAJ1HQS5_LIMMU</name>
<sequence length="205" mass="22911">MDYIIGHLARKANFNWWPLPNSFGLLAVVITLIIVIAYCLSKLIQNIRNKSIKHSNKGITIMLLIAMFLLVVVGIVNGVRVRKNIGLAIKISDNLSLADDVLVVPDYLSSPKKQFLVMDGSKVIAIVDQTGYQSAGRQGDALYRLSRKVFKVREDLLVKKAYQQAAANRTISRKGKAYVANVSPGDNNTYVYISKFDRKKVELKD</sequence>
<protein>
    <submittedName>
        <fullName evidence="2">Uncharacterized protein</fullName>
    </submittedName>
</protein>
<dbReference type="RefSeq" id="WP_272207474.1">
    <property type="nucleotide sequence ID" value="NZ_JAQONC010000004.1"/>
</dbReference>
<comment type="caution">
    <text evidence="2">The sequence shown here is derived from an EMBL/GenBank/DDBJ whole genome shotgun (WGS) entry which is preliminary data.</text>
</comment>
<accession>A0AAJ1HQS5</accession>